<dbReference type="RefSeq" id="WP_008825775.1">
    <property type="nucleotide sequence ID" value="NZ_AFNU02000003.1"/>
</dbReference>
<organism evidence="6 7">
    <name type="scientific">Haloplasma contractile SSD-17B</name>
    <dbReference type="NCBI Taxonomy" id="1033810"/>
    <lineage>
        <taxon>Bacteria</taxon>
        <taxon>Bacillati</taxon>
        <taxon>Mycoplasmatota</taxon>
        <taxon>Mollicutes</taxon>
        <taxon>Haloplasmatales</taxon>
        <taxon>Haloplasmataceae</taxon>
        <taxon>Haloplasma</taxon>
    </lineage>
</organism>
<dbReference type="InterPro" id="IPR036390">
    <property type="entry name" value="WH_DNA-bd_sf"/>
</dbReference>
<dbReference type="STRING" id="1033810.HLPCO_001154"/>
<dbReference type="Pfam" id="PF04079">
    <property type="entry name" value="SMC_ScpB"/>
    <property type="match status" value="1"/>
</dbReference>
<name>F7PVM0_9MOLU</name>
<evidence type="ECO:0000256" key="2">
    <source>
        <dbReference type="ARBA" id="ARBA00022618"/>
    </source>
</evidence>
<dbReference type="HAMAP" id="MF_01804">
    <property type="entry name" value="ScpB"/>
    <property type="match status" value="1"/>
</dbReference>
<evidence type="ECO:0000256" key="5">
    <source>
        <dbReference type="HAMAP-Rule" id="MF_01804"/>
    </source>
</evidence>
<keyword evidence="3 5" id="KW-0159">Chromosome partition</keyword>
<dbReference type="NCBIfam" id="TIGR00281">
    <property type="entry name" value="SMC-Scp complex subunit ScpB"/>
    <property type="match status" value="1"/>
</dbReference>
<comment type="similarity">
    <text evidence="5">Belongs to the ScpB family.</text>
</comment>
<keyword evidence="4 5" id="KW-0131">Cell cycle</keyword>
<comment type="function">
    <text evidence="5">Participates in chromosomal partition during cell division. May act via the formation of a condensin-like complex containing Smc and ScpA that pull DNA away from mid-cell into both cell halves.</text>
</comment>
<accession>F7PVM0</accession>
<dbReference type="Proteomes" id="UP000005707">
    <property type="component" value="Unassembled WGS sequence"/>
</dbReference>
<dbReference type="InterPro" id="IPR005234">
    <property type="entry name" value="ScpB_csome_segregation"/>
</dbReference>
<dbReference type="PANTHER" id="PTHR34298">
    <property type="entry name" value="SEGREGATION AND CONDENSATION PROTEIN B"/>
    <property type="match status" value="1"/>
</dbReference>
<keyword evidence="1 5" id="KW-0963">Cytoplasm</keyword>
<dbReference type="PANTHER" id="PTHR34298:SF2">
    <property type="entry name" value="SEGREGATION AND CONDENSATION PROTEIN B"/>
    <property type="match status" value="1"/>
</dbReference>
<reference evidence="6 7" key="1">
    <citation type="journal article" date="2011" name="J. Bacteriol.">
        <title>Genome sequence of Haloplasma contractile, an unusual contractile bacterium from a deep-sea anoxic brine lake.</title>
        <authorList>
            <person name="Antunes A."/>
            <person name="Alam I."/>
            <person name="El Dorry H."/>
            <person name="Siam R."/>
            <person name="Robertson A."/>
            <person name="Bajic V.B."/>
            <person name="Stingl U."/>
        </authorList>
    </citation>
    <scope>NUCLEOTIDE SEQUENCE [LARGE SCALE GENOMIC DNA]</scope>
    <source>
        <strain evidence="6 7">SSD-17B</strain>
    </source>
</reference>
<dbReference type="Gene3D" id="1.10.10.10">
    <property type="entry name" value="Winged helix-like DNA-binding domain superfamily/Winged helix DNA-binding domain"/>
    <property type="match status" value="2"/>
</dbReference>
<comment type="caution">
    <text evidence="6">The sequence shown here is derived from an EMBL/GenBank/DDBJ whole genome shotgun (WGS) entry which is preliminary data.</text>
</comment>
<dbReference type="GO" id="GO:0051304">
    <property type="term" value="P:chromosome separation"/>
    <property type="evidence" value="ECO:0007669"/>
    <property type="project" value="InterPro"/>
</dbReference>
<dbReference type="PIRSF" id="PIRSF019345">
    <property type="entry name" value="ScpB"/>
    <property type="match status" value="1"/>
</dbReference>
<keyword evidence="7" id="KW-1185">Reference proteome</keyword>
<dbReference type="InParanoid" id="F7PVM0"/>
<gene>
    <name evidence="5 6" type="primary">scpB</name>
    <name evidence="6" type="ORF">HLPCO_001154</name>
</gene>
<sequence>MQELNKSRLLAALEAILYVSGDDGITIEQIQYVFDLNRQDAKELITTLQSMYNDNGRGITIINTAESFRMATSREYFDYFKKFLTDPKKTRLSNATMEVLSIVAYKQPVTRAEIEDIRGTNSDNIVRRLLAMSLIKEVGRLETPGRPIIYGTTSDFLDYFGLNSLEELPELLGDFNDGVPDETDLFSTHGMNNEEIEKNE</sequence>
<dbReference type="InterPro" id="IPR036388">
    <property type="entry name" value="WH-like_DNA-bd_sf"/>
</dbReference>
<protein>
    <recommendedName>
        <fullName evidence="5">Segregation and condensation protein B</fullName>
    </recommendedName>
</protein>
<comment type="subunit">
    <text evidence="5">Homodimer. Homodimerization may be required to stabilize the binding of ScpA to the Smc head domains. Component of a cohesin-like complex composed of ScpA, ScpB and the Smc homodimer, in which ScpA and ScpB bind to the head domain of Smc. The presence of the three proteins is required for the association of the complex with DNA.</text>
</comment>
<proteinExistence type="inferred from homology"/>
<evidence type="ECO:0000313" key="6">
    <source>
        <dbReference type="EMBL" id="ERJ12814.1"/>
    </source>
</evidence>
<comment type="subcellular location">
    <subcellularLocation>
        <location evidence="5">Cytoplasm</location>
    </subcellularLocation>
    <text evidence="5">Associated with two foci at the outer edges of the nucleoid region in young cells, and at four foci within both cell halves in older cells.</text>
</comment>
<keyword evidence="2 5" id="KW-0132">Cell division</keyword>
<evidence type="ECO:0000256" key="1">
    <source>
        <dbReference type="ARBA" id="ARBA00022490"/>
    </source>
</evidence>
<evidence type="ECO:0000313" key="7">
    <source>
        <dbReference type="Proteomes" id="UP000005707"/>
    </source>
</evidence>
<reference evidence="6 7" key="2">
    <citation type="journal article" date="2013" name="PLoS ONE">
        <title>INDIGO - INtegrated Data Warehouse of MIcrobial GenOmes with Examples from the Red Sea Extremophiles.</title>
        <authorList>
            <person name="Alam I."/>
            <person name="Antunes A."/>
            <person name="Kamau A.A."/>
            <person name="Ba Alawi W."/>
            <person name="Kalkatawi M."/>
            <person name="Stingl U."/>
            <person name="Bajic V.B."/>
        </authorList>
    </citation>
    <scope>NUCLEOTIDE SEQUENCE [LARGE SCALE GENOMIC DNA]</scope>
    <source>
        <strain evidence="6 7">SSD-17B</strain>
    </source>
</reference>
<dbReference type="FunCoup" id="F7PVM0">
    <property type="interactions" value="293"/>
</dbReference>
<dbReference type="GO" id="GO:0006260">
    <property type="term" value="P:DNA replication"/>
    <property type="evidence" value="ECO:0007669"/>
    <property type="project" value="UniProtKB-UniRule"/>
</dbReference>
<dbReference type="EMBL" id="AFNU02000003">
    <property type="protein sequence ID" value="ERJ12814.1"/>
    <property type="molecule type" value="Genomic_DNA"/>
</dbReference>
<dbReference type="SUPFAM" id="SSF46785">
    <property type="entry name" value="Winged helix' DNA-binding domain"/>
    <property type="match status" value="2"/>
</dbReference>
<dbReference type="eggNOG" id="COG1386">
    <property type="taxonomic scope" value="Bacteria"/>
</dbReference>
<dbReference type="GO" id="GO:0051301">
    <property type="term" value="P:cell division"/>
    <property type="evidence" value="ECO:0007669"/>
    <property type="project" value="UniProtKB-KW"/>
</dbReference>
<evidence type="ECO:0000256" key="4">
    <source>
        <dbReference type="ARBA" id="ARBA00023306"/>
    </source>
</evidence>
<dbReference type="AlphaFoldDB" id="F7PVM0"/>
<evidence type="ECO:0000256" key="3">
    <source>
        <dbReference type="ARBA" id="ARBA00022829"/>
    </source>
</evidence>
<dbReference type="OrthoDB" id="9806226at2"/>
<dbReference type="GO" id="GO:0005737">
    <property type="term" value="C:cytoplasm"/>
    <property type="evidence" value="ECO:0007669"/>
    <property type="project" value="UniProtKB-SubCell"/>
</dbReference>